<feature type="non-terminal residue" evidence="2">
    <location>
        <position position="1"/>
    </location>
</feature>
<proteinExistence type="predicted"/>
<evidence type="ECO:0000256" key="1">
    <source>
        <dbReference type="SAM" id="Phobius"/>
    </source>
</evidence>
<protein>
    <submittedName>
        <fullName evidence="2">Uncharacterized protein</fullName>
    </submittedName>
</protein>
<gene>
    <name evidence="2" type="ORF">Vretifemale_17644</name>
</gene>
<dbReference type="AlphaFoldDB" id="A0A8J4CU68"/>
<dbReference type="EMBL" id="BNCP01000053">
    <property type="protein sequence ID" value="GIL89904.1"/>
    <property type="molecule type" value="Genomic_DNA"/>
</dbReference>
<dbReference type="Proteomes" id="UP000747110">
    <property type="component" value="Unassembled WGS sequence"/>
</dbReference>
<organism evidence="2 3">
    <name type="scientific">Volvox reticuliferus</name>
    <dbReference type="NCBI Taxonomy" id="1737510"/>
    <lineage>
        <taxon>Eukaryota</taxon>
        <taxon>Viridiplantae</taxon>
        <taxon>Chlorophyta</taxon>
        <taxon>core chlorophytes</taxon>
        <taxon>Chlorophyceae</taxon>
        <taxon>CS clade</taxon>
        <taxon>Chlamydomonadales</taxon>
        <taxon>Volvocaceae</taxon>
        <taxon>Volvox</taxon>
    </lineage>
</organism>
<keyword evidence="3" id="KW-1185">Reference proteome</keyword>
<feature type="transmembrane region" description="Helical" evidence="1">
    <location>
        <begin position="60"/>
        <end position="85"/>
    </location>
</feature>
<evidence type="ECO:0000313" key="3">
    <source>
        <dbReference type="Proteomes" id="UP000747110"/>
    </source>
</evidence>
<keyword evidence="1" id="KW-1133">Transmembrane helix</keyword>
<feature type="non-terminal residue" evidence="2">
    <location>
        <position position="109"/>
    </location>
</feature>
<evidence type="ECO:0000313" key="2">
    <source>
        <dbReference type="EMBL" id="GIL89904.1"/>
    </source>
</evidence>
<sequence>ARWTSVTASSLVGFTDLRTMQSLFEVSKLPTSASAALPTAADEALLPTPSSHKSSSKRPIPVIVGVALGGGFTLVAIIAVSAYLITRRRRQQKAGQGSSIIRIYVRNRR</sequence>
<comment type="caution">
    <text evidence="2">The sequence shown here is derived from an EMBL/GenBank/DDBJ whole genome shotgun (WGS) entry which is preliminary data.</text>
</comment>
<keyword evidence="1" id="KW-0812">Transmembrane</keyword>
<name>A0A8J4CU68_9CHLO</name>
<keyword evidence="1" id="KW-0472">Membrane</keyword>
<accession>A0A8J4CU68</accession>
<reference evidence="2" key="1">
    <citation type="journal article" date="2021" name="Proc. Natl. Acad. Sci. U.S.A.">
        <title>Three genomes in the algal genus Volvox reveal the fate of a haploid sex-determining region after a transition to homothallism.</title>
        <authorList>
            <person name="Yamamoto K."/>
            <person name="Hamaji T."/>
            <person name="Kawai-Toyooka H."/>
            <person name="Matsuzaki R."/>
            <person name="Takahashi F."/>
            <person name="Nishimura Y."/>
            <person name="Kawachi M."/>
            <person name="Noguchi H."/>
            <person name="Minakuchi Y."/>
            <person name="Umen J.G."/>
            <person name="Toyoda A."/>
            <person name="Nozaki H."/>
        </authorList>
    </citation>
    <scope>NUCLEOTIDE SEQUENCE</scope>
    <source>
        <strain evidence="2">NIES-3786</strain>
    </source>
</reference>